<evidence type="ECO:0008006" key="4">
    <source>
        <dbReference type="Google" id="ProtNLM"/>
    </source>
</evidence>
<dbReference type="PROSITE" id="PS51257">
    <property type="entry name" value="PROKAR_LIPOPROTEIN"/>
    <property type="match status" value="1"/>
</dbReference>
<evidence type="ECO:0000313" key="2">
    <source>
        <dbReference type="EMBL" id="MDQ0116369.1"/>
    </source>
</evidence>
<proteinExistence type="predicted"/>
<sequence length="136" mass="15292">MQKNNSTHYNWQRIAFVMAAIAAIAVFAGGCGNQTSDHMKTYGHDGYMGYTNTNPNLPNRFGTLNYNVDGNLIEQVLKPIDGIEQTQVIFNGTTVHVNLNVNNKMSDSEVAKLREKAQSVVQYNMPRYNVHVEARR</sequence>
<organism evidence="2 3">
    <name type="scientific">Paenibacillus harenae</name>
    <dbReference type="NCBI Taxonomy" id="306543"/>
    <lineage>
        <taxon>Bacteria</taxon>
        <taxon>Bacillati</taxon>
        <taxon>Bacillota</taxon>
        <taxon>Bacilli</taxon>
        <taxon>Bacillales</taxon>
        <taxon>Paenibacillaceae</taxon>
        <taxon>Paenibacillus</taxon>
    </lineage>
</organism>
<gene>
    <name evidence="2" type="ORF">J2T15_005845</name>
</gene>
<dbReference type="EMBL" id="JAUSSU010000018">
    <property type="protein sequence ID" value="MDQ0116369.1"/>
    <property type="molecule type" value="Genomic_DNA"/>
</dbReference>
<dbReference type="Proteomes" id="UP001229346">
    <property type="component" value="Unassembled WGS sequence"/>
</dbReference>
<feature type="signal peptide" evidence="1">
    <location>
        <begin position="1"/>
        <end position="28"/>
    </location>
</feature>
<comment type="caution">
    <text evidence="2">The sequence shown here is derived from an EMBL/GenBank/DDBJ whole genome shotgun (WGS) entry which is preliminary data.</text>
</comment>
<evidence type="ECO:0000313" key="3">
    <source>
        <dbReference type="Proteomes" id="UP001229346"/>
    </source>
</evidence>
<protein>
    <recommendedName>
        <fullName evidence="4">Sporulation protein</fullName>
    </recommendedName>
</protein>
<feature type="chain" id="PRO_5046431473" description="Sporulation protein" evidence="1">
    <location>
        <begin position="29"/>
        <end position="136"/>
    </location>
</feature>
<accession>A0ABT9UD58</accession>
<keyword evidence="1" id="KW-0732">Signal</keyword>
<keyword evidence="3" id="KW-1185">Reference proteome</keyword>
<name>A0ABT9UD58_PAEHA</name>
<evidence type="ECO:0000256" key="1">
    <source>
        <dbReference type="SAM" id="SignalP"/>
    </source>
</evidence>
<reference evidence="2 3" key="1">
    <citation type="submission" date="2023-07" db="EMBL/GenBank/DDBJ databases">
        <title>Sorghum-associated microbial communities from plants grown in Nebraska, USA.</title>
        <authorList>
            <person name="Schachtman D."/>
        </authorList>
    </citation>
    <scope>NUCLEOTIDE SEQUENCE [LARGE SCALE GENOMIC DNA]</scope>
    <source>
        <strain evidence="2 3">CC482</strain>
    </source>
</reference>
<dbReference type="RefSeq" id="WP_307208423.1">
    <property type="nucleotide sequence ID" value="NZ_JAUSSU010000018.1"/>
</dbReference>